<accession>A2F6K0</accession>
<evidence type="ECO:0000313" key="2">
    <source>
        <dbReference type="Proteomes" id="UP000001542"/>
    </source>
</evidence>
<dbReference type="InParanoid" id="A2F6K0"/>
<dbReference type="AlphaFoldDB" id="A2F6K0"/>
<reference evidence="1" key="1">
    <citation type="submission" date="2006-10" db="EMBL/GenBank/DDBJ databases">
        <authorList>
            <person name="Amadeo P."/>
            <person name="Zhao Q."/>
            <person name="Wortman J."/>
            <person name="Fraser-Liggett C."/>
            <person name="Carlton J."/>
        </authorList>
    </citation>
    <scope>NUCLEOTIDE SEQUENCE</scope>
    <source>
        <strain evidence="1">G3</strain>
    </source>
</reference>
<dbReference type="Pfam" id="PF13306">
    <property type="entry name" value="LRR_5"/>
    <property type="match status" value="2"/>
</dbReference>
<dbReference type="KEGG" id="tva:4757257"/>
<dbReference type="VEuPathDB" id="TrichDB:TVAG_044700"/>
<keyword evidence="2" id="KW-1185">Reference proteome</keyword>
<dbReference type="Proteomes" id="UP000001542">
    <property type="component" value="Unassembled WGS sequence"/>
</dbReference>
<dbReference type="SUPFAM" id="SSF52058">
    <property type="entry name" value="L domain-like"/>
    <property type="match status" value="2"/>
</dbReference>
<dbReference type="InterPro" id="IPR032675">
    <property type="entry name" value="LRR_dom_sf"/>
</dbReference>
<dbReference type="VEuPathDB" id="TrichDB:TVAGG3_0055500"/>
<dbReference type="Gene3D" id="3.80.10.10">
    <property type="entry name" value="Ribonuclease Inhibitor"/>
    <property type="match status" value="3"/>
</dbReference>
<evidence type="ECO:0000313" key="1">
    <source>
        <dbReference type="EMBL" id="EAX99445.1"/>
    </source>
</evidence>
<dbReference type="InterPro" id="IPR026906">
    <property type="entry name" value="LRR_5"/>
</dbReference>
<reference evidence="1" key="2">
    <citation type="journal article" date="2007" name="Science">
        <title>Draft genome sequence of the sexually transmitted pathogen Trichomonas vaginalis.</title>
        <authorList>
            <person name="Carlton J.M."/>
            <person name="Hirt R.P."/>
            <person name="Silva J.C."/>
            <person name="Delcher A.L."/>
            <person name="Schatz M."/>
            <person name="Zhao Q."/>
            <person name="Wortman J.R."/>
            <person name="Bidwell S.L."/>
            <person name="Alsmark U.C.M."/>
            <person name="Besteiro S."/>
            <person name="Sicheritz-Ponten T."/>
            <person name="Noel C.J."/>
            <person name="Dacks J.B."/>
            <person name="Foster P.G."/>
            <person name="Simillion C."/>
            <person name="Van de Peer Y."/>
            <person name="Miranda-Saavedra D."/>
            <person name="Barton G.J."/>
            <person name="Westrop G.D."/>
            <person name="Mueller S."/>
            <person name="Dessi D."/>
            <person name="Fiori P.L."/>
            <person name="Ren Q."/>
            <person name="Paulsen I."/>
            <person name="Zhang H."/>
            <person name="Bastida-Corcuera F.D."/>
            <person name="Simoes-Barbosa A."/>
            <person name="Brown M.T."/>
            <person name="Hayes R.D."/>
            <person name="Mukherjee M."/>
            <person name="Okumura C.Y."/>
            <person name="Schneider R."/>
            <person name="Smith A.J."/>
            <person name="Vanacova S."/>
            <person name="Villalvazo M."/>
            <person name="Haas B.J."/>
            <person name="Pertea M."/>
            <person name="Feldblyum T.V."/>
            <person name="Utterback T.R."/>
            <person name="Shu C.L."/>
            <person name="Osoegawa K."/>
            <person name="de Jong P.J."/>
            <person name="Hrdy I."/>
            <person name="Horvathova L."/>
            <person name="Zubacova Z."/>
            <person name="Dolezal P."/>
            <person name="Malik S.B."/>
            <person name="Logsdon J.M. Jr."/>
            <person name="Henze K."/>
            <person name="Gupta A."/>
            <person name="Wang C.C."/>
            <person name="Dunne R.L."/>
            <person name="Upcroft J.A."/>
            <person name="Upcroft P."/>
            <person name="White O."/>
            <person name="Salzberg S.L."/>
            <person name="Tang P."/>
            <person name="Chiu C.-H."/>
            <person name="Lee Y.-S."/>
            <person name="Embley T.M."/>
            <person name="Coombs G.H."/>
            <person name="Mottram J.C."/>
            <person name="Tachezy J."/>
            <person name="Fraser-Liggett C.M."/>
            <person name="Johnson P.J."/>
        </authorList>
    </citation>
    <scope>NUCLEOTIDE SEQUENCE [LARGE SCALE GENOMIC DNA]</scope>
    <source>
        <strain evidence="1">G3</strain>
    </source>
</reference>
<gene>
    <name evidence="1" type="ORF">TVAG_052880</name>
</gene>
<dbReference type="STRING" id="5722.A2F6K0"/>
<dbReference type="PANTHER" id="PTHR45661:SF3">
    <property type="entry name" value="IG-LIKE DOMAIN-CONTAINING PROTEIN"/>
    <property type="match status" value="1"/>
</dbReference>
<name>A2F6K0_TRIV3</name>
<dbReference type="InterPro" id="IPR053139">
    <property type="entry name" value="Surface_bspA-like"/>
</dbReference>
<sequence>MSASLFNEIICDPQNNYYSVENGVLYNKEKTSIIMCFQRNFTSFIMPETVETVWRAVFAGHIIENITFSSKLRAISESCFQESHIVNVTIPDSVKSIGDSAFYHCKYLNSVVIGNGITIIPAKCFAESNISNIIFNDKITTIKGSAFLNCINLKYMKLPKTLTNIEGNVFPHDVVLDFPEDAPFSFDNQGLLYNSSKSIIYMRFSDLEHYDIPSTVSIISNGLFSSLGKLKSINFTSNSSLTTILDGAFWGCINLEYIDFPNTLTYIGNHAFRDCNSLKTIHFPDSLIAINVYAFQSCRKLTEVHFGRNIKSIGMTFYACGSLETVIFVGSDGTDLGKNSFIYCSKLKTIILRNITKIQSNCFWGCTSLQSIEIPDTIQIIGSNVFINSGIENITFFGKSFNIYYSVSSI</sequence>
<proteinExistence type="predicted"/>
<dbReference type="EMBL" id="DS113637">
    <property type="protein sequence ID" value="EAX99445.1"/>
    <property type="molecule type" value="Genomic_DNA"/>
</dbReference>
<dbReference type="RefSeq" id="XP_001312375.1">
    <property type="nucleotide sequence ID" value="XM_001312374.1"/>
</dbReference>
<dbReference type="OrthoDB" id="2015831at2759"/>
<organism evidence="1 2">
    <name type="scientific">Trichomonas vaginalis (strain ATCC PRA-98 / G3)</name>
    <dbReference type="NCBI Taxonomy" id="412133"/>
    <lineage>
        <taxon>Eukaryota</taxon>
        <taxon>Metamonada</taxon>
        <taxon>Parabasalia</taxon>
        <taxon>Trichomonadida</taxon>
        <taxon>Trichomonadidae</taxon>
        <taxon>Trichomonas</taxon>
    </lineage>
</organism>
<protein>
    <submittedName>
        <fullName evidence="1">Surface antigen BspA-like</fullName>
    </submittedName>
</protein>
<dbReference type="PANTHER" id="PTHR45661">
    <property type="entry name" value="SURFACE ANTIGEN"/>
    <property type="match status" value="1"/>
</dbReference>